<accession>A0A9N9ILF3</accession>
<feature type="region of interest" description="Disordered" evidence="1">
    <location>
        <begin position="25"/>
        <end position="55"/>
    </location>
</feature>
<sequence>MDDLKKNLEHNMEIVLDEDSAITITTQTSRSSRTSRSKGPSKSTILQNKQKEKKN</sequence>
<gene>
    <name evidence="2" type="ORF">FCALED_LOCUS15707</name>
</gene>
<evidence type="ECO:0000313" key="3">
    <source>
        <dbReference type="Proteomes" id="UP000789570"/>
    </source>
</evidence>
<dbReference type="Proteomes" id="UP000789570">
    <property type="component" value="Unassembled WGS sequence"/>
</dbReference>
<dbReference type="AlphaFoldDB" id="A0A9N9ILF3"/>
<keyword evidence="3" id="KW-1185">Reference proteome</keyword>
<evidence type="ECO:0000256" key="1">
    <source>
        <dbReference type="SAM" id="MobiDB-lite"/>
    </source>
</evidence>
<comment type="caution">
    <text evidence="2">The sequence shown here is derived from an EMBL/GenBank/DDBJ whole genome shotgun (WGS) entry which is preliminary data.</text>
</comment>
<name>A0A9N9ILF3_9GLOM</name>
<protein>
    <submittedName>
        <fullName evidence="2">13978_t:CDS:1</fullName>
    </submittedName>
</protein>
<organism evidence="2 3">
    <name type="scientific">Funneliformis caledonium</name>
    <dbReference type="NCBI Taxonomy" id="1117310"/>
    <lineage>
        <taxon>Eukaryota</taxon>
        <taxon>Fungi</taxon>
        <taxon>Fungi incertae sedis</taxon>
        <taxon>Mucoromycota</taxon>
        <taxon>Glomeromycotina</taxon>
        <taxon>Glomeromycetes</taxon>
        <taxon>Glomerales</taxon>
        <taxon>Glomeraceae</taxon>
        <taxon>Funneliformis</taxon>
    </lineage>
</organism>
<dbReference type="EMBL" id="CAJVPQ010015335">
    <property type="protein sequence ID" value="CAG8742268.1"/>
    <property type="molecule type" value="Genomic_DNA"/>
</dbReference>
<reference evidence="2" key="1">
    <citation type="submission" date="2021-06" db="EMBL/GenBank/DDBJ databases">
        <authorList>
            <person name="Kallberg Y."/>
            <person name="Tangrot J."/>
            <person name="Rosling A."/>
        </authorList>
    </citation>
    <scope>NUCLEOTIDE SEQUENCE</scope>
    <source>
        <strain evidence="2">UK204</strain>
    </source>
</reference>
<evidence type="ECO:0000313" key="2">
    <source>
        <dbReference type="EMBL" id="CAG8742268.1"/>
    </source>
</evidence>
<feature type="compositionally biased region" description="Low complexity" evidence="1">
    <location>
        <begin position="25"/>
        <end position="44"/>
    </location>
</feature>
<proteinExistence type="predicted"/>